<accession>A0A8J9Y5S6</accession>
<feature type="non-terminal residue" evidence="1">
    <location>
        <position position="71"/>
    </location>
</feature>
<gene>
    <name evidence="1" type="ORF">BINO364_LOCUS1433</name>
</gene>
<reference evidence="1" key="1">
    <citation type="submission" date="2021-12" db="EMBL/GenBank/DDBJ databases">
        <authorList>
            <person name="Martin H S."/>
        </authorList>
    </citation>
    <scope>NUCLEOTIDE SEQUENCE</scope>
</reference>
<dbReference type="Proteomes" id="UP000838878">
    <property type="component" value="Chromosome 1"/>
</dbReference>
<sequence>MSINITALCHLPSNPAKVATVDGRPVEMPIRVDAAVVDVLGTAVITRCFEILNDNPPPLITIGLRSTPCLI</sequence>
<keyword evidence="2" id="KW-1185">Reference proteome</keyword>
<dbReference type="AlphaFoldDB" id="A0A8J9Y5S6"/>
<protein>
    <submittedName>
        <fullName evidence="1">Uncharacterized protein</fullName>
    </submittedName>
</protein>
<dbReference type="EMBL" id="OV170221">
    <property type="protein sequence ID" value="CAH0714375.1"/>
    <property type="molecule type" value="Genomic_DNA"/>
</dbReference>
<name>A0A8J9Y5S6_9NEOP</name>
<evidence type="ECO:0000313" key="2">
    <source>
        <dbReference type="Proteomes" id="UP000838878"/>
    </source>
</evidence>
<organism evidence="1 2">
    <name type="scientific">Brenthis ino</name>
    <name type="common">lesser marbled fritillary</name>
    <dbReference type="NCBI Taxonomy" id="405034"/>
    <lineage>
        <taxon>Eukaryota</taxon>
        <taxon>Metazoa</taxon>
        <taxon>Ecdysozoa</taxon>
        <taxon>Arthropoda</taxon>
        <taxon>Hexapoda</taxon>
        <taxon>Insecta</taxon>
        <taxon>Pterygota</taxon>
        <taxon>Neoptera</taxon>
        <taxon>Endopterygota</taxon>
        <taxon>Lepidoptera</taxon>
        <taxon>Glossata</taxon>
        <taxon>Ditrysia</taxon>
        <taxon>Papilionoidea</taxon>
        <taxon>Nymphalidae</taxon>
        <taxon>Heliconiinae</taxon>
        <taxon>Argynnini</taxon>
        <taxon>Brenthis</taxon>
    </lineage>
</organism>
<evidence type="ECO:0000313" key="1">
    <source>
        <dbReference type="EMBL" id="CAH0714375.1"/>
    </source>
</evidence>
<proteinExistence type="predicted"/>